<gene>
    <name evidence="1" type="ORF">PGT21_016494</name>
</gene>
<reference evidence="1 2" key="1">
    <citation type="submission" date="2019-05" db="EMBL/GenBank/DDBJ databases">
        <title>Emergence of the Ug99 lineage of the wheat stem rust pathogen through somatic hybridization.</title>
        <authorList>
            <person name="Li F."/>
            <person name="Upadhyaya N.M."/>
            <person name="Sperschneider J."/>
            <person name="Matny O."/>
            <person name="Nguyen-Phuc H."/>
            <person name="Mago R."/>
            <person name="Raley C."/>
            <person name="Miller M.E."/>
            <person name="Silverstein K.A.T."/>
            <person name="Henningsen E."/>
            <person name="Hirsch C.D."/>
            <person name="Visser B."/>
            <person name="Pretorius Z.A."/>
            <person name="Steffenson B.J."/>
            <person name="Schwessinger B."/>
            <person name="Dodds P.N."/>
            <person name="Figueroa M."/>
        </authorList>
    </citation>
    <scope>NUCLEOTIDE SEQUENCE [LARGE SCALE GENOMIC DNA]</scope>
    <source>
        <strain evidence="1">21-0</strain>
    </source>
</reference>
<comment type="caution">
    <text evidence="1">The sequence shown here is derived from an EMBL/GenBank/DDBJ whole genome shotgun (WGS) entry which is preliminary data.</text>
</comment>
<evidence type="ECO:0000313" key="2">
    <source>
        <dbReference type="Proteomes" id="UP000324748"/>
    </source>
</evidence>
<name>A0A5B0QUV7_PUCGR</name>
<dbReference type="EMBL" id="VSWC01000003">
    <property type="protein sequence ID" value="KAA1116514.1"/>
    <property type="molecule type" value="Genomic_DNA"/>
</dbReference>
<keyword evidence="2" id="KW-1185">Reference proteome</keyword>
<evidence type="ECO:0000313" key="1">
    <source>
        <dbReference type="EMBL" id="KAA1116514.1"/>
    </source>
</evidence>
<dbReference type="AlphaFoldDB" id="A0A5B0QUV7"/>
<accession>A0A5B0QUV7</accession>
<organism evidence="1 2">
    <name type="scientific">Puccinia graminis f. sp. tritici</name>
    <dbReference type="NCBI Taxonomy" id="56615"/>
    <lineage>
        <taxon>Eukaryota</taxon>
        <taxon>Fungi</taxon>
        <taxon>Dikarya</taxon>
        <taxon>Basidiomycota</taxon>
        <taxon>Pucciniomycotina</taxon>
        <taxon>Pucciniomycetes</taxon>
        <taxon>Pucciniales</taxon>
        <taxon>Pucciniaceae</taxon>
        <taxon>Puccinia</taxon>
    </lineage>
</organism>
<protein>
    <submittedName>
        <fullName evidence="1">Uncharacterized protein</fullName>
    </submittedName>
</protein>
<dbReference type="Proteomes" id="UP000324748">
    <property type="component" value="Unassembled WGS sequence"/>
</dbReference>
<sequence length="56" mass="6537">MEHLLAAIYHLSNVLISIRLRDDVPNSSRMLETTMTRHKFSLRLQGLTEFNLRAII</sequence>
<proteinExistence type="predicted"/>